<dbReference type="RefSeq" id="WP_088618201.1">
    <property type="nucleotide sequence ID" value="NZ_CP022129.1"/>
</dbReference>
<dbReference type="Proteomes" id="UP000197019">
    <property type="component" value="Chromosome"/>
</dbReference>
<evidence type="ECO:0000313" key="3">
    <source>
        <dbReference type="Proteomes" id="UP000197019"/>
    </source>
</evidence>
<proteinExistence type="predicted"/>
<gene>
    <name evidence="2" type="ORF">CEK71_04130</name>
</gene>
<dbReference type="Gene3D" id="2.40.10.220">
    <property type="entry name" value="predicted glycosyltransferase like domains"/>
    <property type="match status" value="1"/>
</dbReference>
<dbReference type="SUPFAM" id="SSF141371">
    <property type="entry name" value="PilZ domain-like"/>
    <property type="match status" value="1"/>
</dbReference>
<dbReference type="AlphaFoldDB" id="A0A1Z4BVT2"/>
<reference evidence="2 3" key="1">
    <citation type="submission" date="2017-06" db="EMBL/GenBank/DDBJ databases">
        <title>Genome Sequencing of the methanotroph Methylovulum psychrotolerants str. HV10-M2 isolated from a high-altitude environment.</title>
        <authorList>
            <person name="Mateos-Rivera A."/>
        </authorList>
    </citation>
    <scope>NUCLEOTIDE SEQUENCE [LARGE SCALE GENOMIC DNA]</scope>
    <source>
        <strain evidence="2 3">HV10_M2</strain>
    </source>
</reference>
<protein>
    <recommendedName>
        <fullName evidence="1">PilZ domain-containing protein</fullName>
    </recommendedName>
</protein>
<evidence type="ECO:0000259" key="1">
    <source>
        <dbReference type="Pfam" id="PF07238"/>
    </source>
</evidence>
<keyword evidence="3" id="KW-1185">Reference proteome</keyword>
<dbReference type="Pfam" id="PF07238">
    <property type="entry name" value="PilZ"/>
    <property type="match status" value="1"/>
</dbReference>
<sequence length="119" mass="13290">MKTAISCNDGRETTDRRKYPRFSINADYILVLDGIEHKGVAINMSLGGAYLATIEPTITEDNLFQEGELSLNANNKSLLMRCYVTYIGTQQNEYPIGVGIAFIENDEMNTLLITEFISS</sequence>
<dbReference type="GO" id="GO:0035438">
    <property type="term" value="F:cyclic-di-GMP binding"/>
    <property type="evidence" value="ECO:0007669"/>
    <property type="project" value="InterPro"/>
</dbReference>
<evidence type="ECO:0000313" key="2">
    <source>
        <dbReference type="EMBL" id="ASF45319.1"/>
    </source>
</evidence>
<organism evidence="2 3">
    <name type="scientific">Methylovulum psychrotolerans</name>
    <dbReference type="NCBI Taxonomy" id="1704499"/>
    <lineage>
        <taxon>Bacteria</taxon>
        <taxon>Pseudomonadati</taxon>
        <taxon>Pseudomonadota</taxon>
        <taxon>Gammaproteobacteria</taxon>
        <taxon>Methylococcales</taxon>
        <taxon>Methylococcaceae</taxon>
        <taxon>Methylovulum</taxon>
    </lineage>
</organism>
<dbReference type="KEGG" id="mpsy:CEK71_04130"/>
<accession>A0A1Z4BVT2</accession>
<dbReference type="InterPro" id="IPR009875">
    <property type="entry name" value="PilZ_domain"/>
</dbReference>
<dbReference type="EMBL" id="CP022129">
    <property type="protein sequence ID" value="ASF45319.1"/>
    <property type="molecule type" value="Genomic_DNA"/>
</dbReference>
<feature type="domain" description="PilZ" evidence="1">
    <location>
        <begin position="15"/>
        <end position="110"/>
    </location>
</feature>
<name>A0A1Z4BVT2_9GAMM</name>